<feature type="domain" description="GH18" evidence="8">
    <location>
        <begin position="1"/>
        <end position="298"/>
    </location>
</feature>
<evidence type="ECO:0000256" key="4">
    <source>
        <dbReference type="ARBA" id="ARBA00023024"/>
    </source>
</evidence>
<dbReference type="OrthoDB" id="6020543at2759"/>
<dbReference type="GO" id="GO:0005576">
    <property type="term" value="C:extracellular region"/>
    <property type="evidence" value="ECO:0007669"/>
    <property type="project" value="InterPro"/>
</dbReference>
<dbReference type="InterPro" id="IPR036573">
    <property type="entry name" value="CBM_sf_5/12"/>
</dbReference>
<dbReference type="GO" id="GO:0008843">
    <property type="term" value="F:endochitinase activity"/>
    <property type="evidence" value="ECO:0007669"/>
    <property type="project" value="UniProtKB-EC"/>
</dbReference>
<dbReference type="SUPFAM" id="SSF51445">
    <property type="entry name" value="(Trans)glycosidases"/>
    <property type="match status" value="1"/>
</dbReference>
<dbReference type="Proteomes" id="UP000054144">
    <property type="component" value="Unassembled WGS sequence"/>
</dbReference>
<gene>
    <name evidence="9" type="ORF">FISHEDRAFT_37524</name>
</gene>
<keyword evidence="5" id="KW-0119">Carbohydrate metabolism</keyword>
<comment type="catalytic activity">
    <reaction evidence="1">
        <text>Random endo-hydrolysis of N-acetyl-beta-D-glucosaminide (1-&gt;4)-beta-linkages in chitin and chitodextrins.</text>
        <dbReference type="EC" id="3.2.1.14"/>
    </reaction>
</comment>
<keyword evidence="10" id="KW-1185">Reference proteome</keyword>
<evidence type="ECO:0000256" key="1">
    <source>
        <dbReference type="ARBA" id="ARBA00000822"/>
    </source>
</evidence>
<organism evidence="9 10">
    <name type="scientific">Fistulina hepatica ATCC 64428</name>
    <dbReference type="NCBI Taxonomy" id="1128425"/>
    <lineage>
        <taxon>Eukaryota</taxon>
        <taxon>Fungi</taxon>
        <taxon>Dikarya</taxon>
        <taxon>Basidiomycota</taxon>
        <taxon>Agaricomycotina</taxon>
        <taxon>Agaricomycetes</taxon>
        <taxon>Agaricomycetidae</taxon>
        <taxon>Agaricales</taxon>
        <taxon>Fistulinaceae</taxon>
        <taxon>Fistulina</taxon>
    </lineage>
</organism>
<dbReference type="InterPro" id="IPR017853">
    <property type="entry name" value="GH"/>
</dbReference>
<keyword evidence="7" id="KW-0624">Polysaccharide degradation</keyword>
<sequence length="434" mass="46286">YWGQNSFGATNATDTALWQQPISYYCNDDAVDVFPIAFVTEFFGTGDLPVINLANTCNTSDNTTFSGTELLDCSGLADDITTCQTNGKIVTISLGGSTGAAQFTSDDEAATFAETIWNVFLGGSSDTRPFGDAVLDGVDLDIEGGTTDYFSTFISTLRSYFDDADKDYYVTGAPQCVYPDAIMGTVLNNASFDAVYVQFYNNECGLQNADTYSDWDFGIWDYWARYVSLNSDVKIFIGAPAASLAAGSGYVDVDTLSSIAVDMRNTFPSFGGVMLWDESQAYANDRYDLAIKEALTAAGGTGFTYPECTAADYVSGTDYVAGDQVTYDGCVVSWCSQANWWSDSVPSAASSDGDWSISATTSSTTSSTFTSTTTTLTTATSTTTSATATATGVDCATVSAWSATATYWGGDEATYESDLWMAQWWSYNDVPGGA</sequence>
<evidence type="ECO:0000256" key="2">
    <source>
        <dbReference type="ARBA" id="ARBA00012729"/>
    </source>
</evidence>
<keyword evidence="4" id="KW-0146">Chitin degradation</keyword>
<dbReference type="PANTHER" id="PTHR45708:SF49">
    <property type="entry name" value="ENDOCHITINASE"/>
    <property type="match status" value="1"/>
</dbReference>
<dbReference type="CDD" id="cd12215">
    <property type="entry name" value="ChiC_BD"/>
    <property type="match status" value="1"/>
</dbReference>
<evidence type="ECO:0000256" key="3">
    <source>
        <dbReference type="ARBA" id="ARBA00022801"/>
    </source>
</evidence>
<dbReference type="EC" id="3.2.1.14" evidence="2"/>
<dbReference type="GO" id="GO:0000272">
    <property type="term" value="P:polysaccharide catabolic process"/>
    <property type="evidence" value="ECO:0007669"/>
    <property type="project" value="UniProtKB-KW"/>
</dbReference>
<dbReference type="AlphaFoldDB" id="A0A0D7AJ70"/>
<protein>
    <recommendedName>
        <fullName evidence="2">chitinase</fullName>
        <ecNumber evidence="2">3.2.1.14</ecNumber>
    </recommendedName>
</protein>
<dbReference type="Gene3D" id="3.20.20.80">
    <property type="entry name" value="Glycosidases"/>
    <property type="match status" value="1"/>
</dbReference>
<evidence type="ECO:0000313" key="10">
    <source>
        <dbReference type="Proteomes" id="UP000054144"/>
    </source>
</evidence>
<dbReference type="PROSITE" id="PS01095">
    <property type="entry name" value="GH18_1"/>
    <property type="match status" value="1"/>
</dbReference>
<dbReference type="InterPro" id="IPR050542">
    <property type="entry name" value="Glycosyl_Hydrlase18_Chitinase"/>
</dbReference>
<keyword evidence="3 9" id="KW-0378">Hydrolase</keyword>
<dbReference type="InterPro" id="IPR001223">
    <property type="entry name" value="Glyco_hydro18_cat"/>
</dbReference>
<dbReference type="GO" id="GO:0030246">
    <property type="term" value="F:carbohydrate binding"/>
    <property type="evidence" value="ECO:0007669"/>
    <property type="project" value="InterPro"/>
</dbReference>
<feature type="non-terminal residue" evidence="9">
    <location>
        <position position="1"/>
    </location>
</feature>
<evidence type="ECO:0000259" key="8">
    <source>
        <dbReference type="PROSITE" id="PS51910"/>
    </source>
</evidence>
<accession>A0A0D7AJ70</accession>
<proteinExistence type="predicted"/>
<evidence type="ECO:0000313" key="9">
    <source>
        <dbReference type="EMBL" id="KIY51341.1"/>
    </source>
</evidence>
<dbReference type="InterPro" id="IPR001579">
    <property type="entry name" value="Glyco_hydro_18_chit_AS"/>
</dbReference>
<evidence type="ECO:0000256" key="7">
    <source>
        <dbReference type="ARBA" id="ARBA00023326"/>
    </source>
</evidence>
<dbReference type="EMBL" id="KN881666">
    <property type="protein sequence ID" value="KIY51341.1"/>
    <property type="molecule type" value="Genomic_DNA"/>
</dbReference>
<dbReference type="GO" id="GO:0006032">
    <property type="term" value="P:chitin catabolic process"/>
    <property type="evidence" value="ECO:0007669"/>
    <property type="project" value="UniProtKB-KW"/>
</dbReference>
<dbReference type="SUPFAM" id="SSF51055">
    <property type="entry name" value="Carbohydrate binding domain"/>
    <property type="match status" value="2"/>
</dbReference>
<keyword evidence="6" id="KW-0326">Glycosidase</keyword>
<reference evidence="9 10" key="1">
    <citation type="journal article" date="2015" name="Fungal Genet. Biol.">
        <title>Evolution of novel wood decay mechanisms in Agaricales revealed by the genome sequences of Fistulina hepatica and Cylindrobasidium torrendii.</title>
        <authorList>
            <person name="Floudas D."/>
            <person name="Held B.W."/>
            <person name="Riley R."/>
            <person name="Nagy L.G."/>
            <person name="Koehler G."/>
            <person name="Ransdell A.S."/>
            <person name="Younus H."/>
            <person name="Chow J."/>
            <person name="Chiniquy J."/>
            <person name="Lipzen A."/>
            <person name="Tritt A."/>
            <person name="Sun H."/>
            <person name="Haridas S."/>
            <person name="LaButti K."/>
            <person name="Ohm R.A."/>
            <person name="Kues U."/>
            <person name="Blanchette R.A."/>
            <person name="Grigoriev I.V."/>
            <person name="Minto R.E."/>
            <person name="Hibbett D.S."/>
        </authorList>
    </citation>
    <scope>NUCLEOTIDE SEQUENCE [LARGE SCALE GENOMIC DNA]</scope>
    <source>
        <strain evidence="9 10">ATCC 64428</strain>
    </source>
</reference>
<evidence type="ECO:0000256" key="6">
    <source>
        <dbReference type="ARBA" id="ARBA00023295"/>
    </source>
</evidence>
<dbReference type="PROSITE" id="PS51910">
    <property type="entry name" value="GH18_2"/>
    <property type="match status" value="1"/>
</dbReference>
<dbReference type="PANTHER" id="PTHR45708">
    <property type="entry name" value="ENDOCHITINASE"/>
    <property type="match status" value="1"/>
</dbReference>
<dbReference type="Gene3D" id="2.10.10.20">
    <property type="entry name" value="Carbohydrate-binding module superfamily 5/12"/>
    <property type="match status" value="2"/>
</dbReference>
<name>A0A0D7AJ70_9AGAR</name>
<evidence type="ECO:0000256" key="5">
    <source>
        <dbReference type="ARBA" id="ARBA00023277"/>
    </source>
</evidence>